<dbReference type="GO" id="GO:0004185">
    <property type="term" value="F:serine-type carboxypeptidase activity"/>
    <property type="evidence" value="ECO:0007669"/>
    <property type="project" value="InterPro"/>
</dbReference>
<proteinExistence type="inferred from homology"/>
<reference evidence="2" key="1">
    <citation type="journal article" date="2014" name="Nat. Commun.">
        <title>Genome sequence of mungbean and insights into evolution within Vigna species.</title>
        <authorList>
            <person name="Kang Y.J."/>
            <person name="Kim S.K."/>
            <person name="Kim M.Y."/>
            <person name="Lestari P."/>
            <person name="Kim K.H."/>
            <person name="Ha B.K."/>
            <person name="Jun T.H."/>
            <person name="Hwang W.J."/>
            <person name="Lee T."/>
            <person name="Lee J."/>
            <person name="Shim S."/>
            <person name="Yoon M.Y."/>
            <person name="Jang Y.E."/>
            <person name="Han K.S."/>
            <person name="Taeprayoon P."/>
            <person name="Yoon N."/>
            <person name="Somta P."/>
            <person name="Tanya P."/>
            <person name="Kim K.S."/>
            <person name="Gwag J.G."/>
            <person name="Moon J.K."/>
            <person name="Lee Y.H."/>
            <person name="Park B.S."/>
            <person name="Bombarely A."/>
            <person name="Doyle J.J."/>
            <person name="Jackson S.A."/>
            <person name="Schafleitner R."/>
            <person name="Srinives P."/>
            <person name="Varshney R.K."/>
            <person name="Lee S.H."/>
        </authorList>
    </citation>
    <scope>NUCLEOTIDE SEQUENCE [LARGE SCALE GENOMIC DNA]</scope>
    <source>
        <strain evidence="2">cv. VC1973A</strain>
    </source>
</reference>
<evidence type="ECO:0000313" key="2">
    <source>
        <dbReference type="Proteomes" id="UP000087766"/>
    </source>
</evidence>
<dbReference type="InterPro" id="IPR001563">
    <property type="entry name" value="Peptidase_S10"/>
</dbReference>
<name>A0A3Q0FHI7_VIGRR</name>
<dbReference type="Proteomes" id="UP000087766">
    <property type="component" value="Chromosome 2"/>
</dbReference>
<gene>
    <name evidence="3" type="primary">LOC106778243</name>
</gene>
<dbReference type="PANTHER" id="PTHR11802">
    <property type="entry name" value="SERINE PROTEASE FAMILY S10 SERINE CARBOXYPEPTIDASE"/>
    <property type="match status" value="1"/>
</dbReference>
<dbReference type="AlphaFoldDB" id="A0A3Q0FHI7"/>
<sequence length="214" mass="24538">MEDDKMTIASHVKLRSEEEEKALFSWIFGVQEVSSRKTPVFGLNGGNKNGPYINLKGFMMGNALINDATDLRGVFDFALYHAIISKEVHDGIRDNCDFRTINQTRECSWNVAKFLKAYSDIDIFNIYSPVCLLDFETQVSSTPDVAHYTVSKFDFENMIPTMAYDPCKVNEVKKYFNRKDVQKAIHAWFPNMLDYTVCSNKITKWNDSPTTVLP</sequence>
<dbReference type="PANTHER" id="PTHR11802:SF280">
    <property type="entry name" value="SERINE CARBOXYPEPTIDASE-LIKE 35"/>
    <property type="match status" value="1"/>
</dbReference>
<reference evidence="3" key="2">
    <citation type="submission" date="2025-08" db="UniProtKB">
        <authorList>
            <consortium name="RefSeq"/>
        </authorList>
    </citation>
    <scope>IDENTIFICATION</scope>
    <source>
        <tissue evidence="3">Leaf</tissue>
    </source>
</reference>
<keyword evidence="2" id="KW-1185">Reference proteome</keyword>
<dbReference type="RefSeq" id="XP_022643181.1">
    <property type="nucleotide sequence ID" value="XM_022787460.1"/>
</dbReference>
<dbReference type="Gene3D" id="3.40.50.1820">
    <property type="entry name" value="alpha/beta hydrolase"/>
    <property type="match status" value="1"/>
</dbReference>
<comment type="similarity">
    <text evidence="1">Belongs to the peptidase S10 family.</text>
</comment>
<protein>
    <submittedName>
        <fullName evidence="3">Serine carboxypeptidase-like 35 isoform X2</fullName>
    </submittedName>
</protein>
<evidence type="ECO:0000256" key="1">
    <source>
        <dbReference type="ARBA" id="ARBA00009431"/>
    </source>
</evidence>
<dbReference type="Gene3D" id="6.10.250.940">
    <property type="match status" value="1"/>
</dbReference>
<dbReference type="InterPro" id="IPR029058">
    <property type="entry name" value="AB_hydrolase_fold"/>
</dbReference>
<dbReference type="Pfam" id="PF00450">
    <property type="entry name" value="Peptidase_S10"/>
    <property type="match status" value="1"/>
</dbReference>
<evidence type="ECO:0000313" key="3">
    <source>
        <dbReference type="RefSeq" id="XP_022643181.1"/>
    </source>
</evidence>
<accession>A0A3Q0FHI7</accession>
<organism evidence="2 3">
    <name type="scientific">Vigna radiata var. radiata</name>
    <name type="common">Mung bean</name>
    <name type="synonym">Phaseolus aureus</name>
    <dbReference type="NCBI Taxonomy" id="3916"/>
    <lineage>
        <taxon>Eukaryota</taxon>
        <taxon>Viridiplantae</taxon>
        <taxon>Streptophyta</taxon>
        <taxon>Embryophyta</taxon>
        <taxon>Tracheophyta</taxon>
        <taxon>Spermatophyta</taxon>
        <taxon>Magnoliopsida</taxon>
        <taxon>eudicotyledons</taxon>
        <taxon>Gunneridae</taxon>
        <taxon>Pentapetalae</taxon>
        <taxon>rosids</taxon>
        <taxon>fabids</taxon>
        <taxon>Fabales</taxon>
        <taxon>Fabaceae</taxon>
        <taxon>Papilionoideae</taxon>
        <taxon>50 kb inversion clade</taxon>
        <taxon>NPAAA clade</taxon>
        <taxon>indigoferoid/millettioid clade</taxon>
        <taxon>Phaseoleae</taxon>
        <taxon>Vigna</taxon>
    </lineage>
</organism>
<dbReference type="GO" id="GO:0006508">
    <property type="term" value="P:proteolysis"/>
    <property type="evidence" value="ECO:0007669"/>
    <property type="project" value="InterPro"/>
</dbReference>
<dbReference type="GO" id="GO:0005773">
    <property type="term" value="C:vacuole"/>
    <property type="evidence" value="ECO:0007669"/>
    <property type="project" value="TreeGrafter"/>
</dbReference>
<dbReference type="GeneID" id="106778243"/>
<dbReference type="SUPFAM" id="SSF53474">
    <property type="entry name" value="alpha/beta-Hydrolases"/>
    <property type="match status" value="1"/>
</dbReference>